<dbReference type="PANTHER" id="PTHR14003">
    <property type="entry name" value="TRANSCRIPTIONAL REPRESSOR PROTEIN YY"/>
    <property type="match status" value="1"/>
</dbReference>
<evidence type="ECO:0000256" key="3">
    <source>
        <dbReference type="ARBA" id="ARBA00022737"/>
    </source>
</evidence>
<feature type="domain" description="C2H2-type" evidence="8">
    <location>
        <begin position="72"/>
        <end position="99"/>
    </location>
</feature>
<sequence length="278" mass="31701">MEEDLSKEALKKSRSFMCKTCGKAFSAKRKLGYHIRVHTKEKPYVCEMCKMAFSNSSNLKRHINVHNNKKPYVCEICKKSFSQRCQLKRHLLIHTNERPYVCEICCKRFSQSAHLKSHLRIHTNEKPYVCEICGNAFSERRKLKRHLYIHTKEKPYICEICKRAFSDEVLDVETTAMEESINFSHDGISKGKKSCVFFPKVNHLHSECVLAQKTSGGSSLIGSEGFSICAKSPNAGVANPNDLASHFGRTLQSRGPHIKIYIFILDLDPLQTFVGVKA</sequence>
<keyword evidence="5" id="KW-0862">Zinc</keyword>
<evidence type="ECO:0000256" key="2">
    <source>
        <dbReference type="ARBA" id="ARBA00022723"/>
    </source>
</evidence>
<dbReference type="Proteomes" id="UP000887159">
    <property type="component" value="Unassembled WGS sequence"/>
</dbReference>
<accession>A0A8X6VND6</accession>
<dbReference type="GO" id="GO:0000978">
    <property type="term" value="F:RNA polymerase II cis-regulatory region sequence-specific DNA binding"/>
    <property type="evidence" value="ECO:0007669"/>
    <property type="project" value="TreeGrafter"/>
</dbReference>
<dbReference type="FunFam" id="3.30.160.60:FF:002343">
    <property type="entry name" value="Zinc finger protein 33A"/>
    <property type="match status" value="1"/>
</dbReference>
<evidence type="ECO:0000256" key="5">
    <source>
        <dbReference type="ARBA" id="ARBA00022833"/>
    </source>
</evidence>
<dbReference type="GO" id="GO:0000785">
    <property type="term" value="C:chromatin"/>
    <property type="evidence" value="ECO:0007669"/>
    <property type="project" value="TreeGrafter"/>
</dbReference>
<dbReference type="GO" id="GO:0008270">
    <property type="term" value="F:zinc ion binding"/>
    <property type="evidence" value="ECO:0007669"/>
    <property type="project" value="UniProtKB-KW"/>
</dbReference>
<dbReference type="AlphaFoldDB" id="A0A8X6VND6"/>
<feature type="domain" description="C2H2-type" evidence="8">
    <location>
        <begin position="128"/>
        <end position="155"/>
    </location>
</feature>
<keyword evidence="2" id="KW-0479">Metal-binding</keyword>
<dbReference type="InterPro" id="IPR013087">
    <property type="entry name" value="Znf_C2H2_type"/>
</dbReference>
<dbReference type="GO" id="GO:0031519">
    <property type="term" value="C:PcG protein complex"/>
    <property type="evidence" value="ECO:0007669"/>
    <property type="project" value="TreeGrafter"/>
</dbReference>
<evidence type="ECO:0000259" key="8">
    <source>
        <dbReference type="PROSITE" id="PS50157"/>
    </source>
</evidence>
<dbReference type="FunFam" id="3.30.160.60:FF:001666">
    <property type="entry name" value="MDS1 and EVI1 complex locus"/>
    <property type="match status" value="1"/>
</dbReference>
<keyword evidence="10" id="KW-1185">Reference proteome</keyword>
<feature type="domain" description="C2H2-type" evidence="8">
    <location>
        <begin position="16"/>
        <end position="43"/>
    </location>
</feature>
<comment type="caution">
    <text evidence="9">The sequence shown here is derived from an EMBL/GenBank/DDBJ whole genome shotgun (WGS) entry which is preliminary data.</text>
</comment>
<dbReference type="GO" id="GO:0000981">
    <property type="term" value="F:DNA-binding transcription factor activity, RNA polymerase II-specific"/>
    <property type="evidence" value="ECO:0007669"/>
    <property type="project" value="TreeGrafter"/>
</dbReference>
<dbReference type="FunFam" id="3.30.160.60:FF:000358">
    <property type="entry name" value="zinc finger protein 24"/>
    <property type="match status" value="1"/>
</dbReference>
<comment type="subcellular location">
    <subcellularLocation>
        <location evidence="1">Nucleus</location>
    </subcellularLocation>
</comment>
<dbReference type="PANTHER" id="PTHR14003:SF19">
    <property type="entry name" value="YY2 TRANSCRIPTION FACTOR"/>
    <property type="match status" value="1"/>
</dbReference>
<gene>
    <name evidence="9" type="primary">ZNF112</name>
    <name evidence="9" type="ORF">TNCV_363921</name>
</gene>
<evidence type="ECO:0000256" key="6">
    <source>
        <dbReference type="ARBA" id="ARBA00023242"/>
    </source>
</evidence>
<organism evidence="9 10">
    <name type="scientific">Trichonephila clavipes</name>
    <name type="common">Golden silk orbweaver</name>
    <name type="synonym">Nephila clavipes</name>
    <dbReference type="NCBI Taxonomy" id="2585209"/>
    <lineage>
        <taxon>Eukaryota</taxon>
        <taxon>Metazoa</taxon>
        <taxon>Ecdysozoa</taxon>
        <taxon>Arthropoda</taxon>
        <taxon>Chelicerata</taxon>
        <taxon>Arachnida</taxon>
        <taxon>Araneae</taxon>
        <taxon>Araneomorphae</taxon>
        <taxon>Entelegynae</taxon>
        <taxon>Araneoidea</taxon>
        <taxon>Nephilidae</taxon>
        <taxon>Trichonephila</taxon>
    </lineage>
</organism>
<dbReference type="InterPro" id="IPR036236">
    <property type="entry name" value="Znf_C2H2_sf"/>
</dbReference>
<proteinExistence type="predicted"/>
<evidence type="ECO:0000313" key="9">
    <source>
        <dbReference type="EMBL" id="GFY13145.1"/>
    </source>
</evidence>
<feature type="domain" description="C2H2-type" evidence="8">
    <location>
        <begin position="44"/>
        <end position="71"/>
    </location>
</feature>
<dbReference type="GO" id="GO:0005667">
    <property type="term" value="C:transcription regulator complex"/>
    <property type="evidence" value="ECO:0007669"/>
    <property type="project" value="TreeGrafter"/>
</dbReference>
<evidence type="ECO:0000256" key="7">
    <source>
        <dbReference type="PROSITE-ProRule" id="PRU00042"/>
    </source>
</evidence>
<feature type="domain" description="C2H2-type" evidence="8">
    <location>
        <begin position="100"/>
        <end position="127"/>
    </location>
</feature>
<evidence type="ECO:0000313" key="10">
    <source>
        <dbReference type="Proteomes" id="UP000887159"/>
    </source>
</evidence>
<reference evidence="9" key="1">
    <citation type="submission" date="2020-08" db="EMBL/GenBank/DDBJ databases">
        <title>Multicomponent nature underlies the extraordinary mechanical properties of spider dragline silk.</title>
        <authorList>
            <person name="Kono N."/>
            <person name="Nakamura H."/>
            <person name="Mori M."/>
            <person name="Yoshida Y."/>
            <person name="Ohtoshi R."/>
            <person name="Malay A.D."/>
            <person name="Moran D.A.P."/>
            <person name="Tomita M."/>
            <person name="Numata K."/>
            <person name="Arakawa K."/>
        </authorList>
    </citation>
    <scope>NUCLEOTIDE SEQUENCE</scope>
</reference>
<dbReference type="FunFam" id="3.30.160.60:FF:000512">
    <property type="entry name" value="zinc finger protein 197 isoform X1"/>
    <property type="match status" value="1"/>
</dbReference>
<protein>
    <submittedName>
        <fullName evidence="9">Zinc finger protein 112</fullName>
    </submittedName>
</protein>
<evidence type="ECO:0000256" key="4">
    <source>
        <dbReference type="ARBA" id="ARBA00022771"/>
    </source>
</evidence>
<dbReference type="PROSITE" id="PS50157">
    <property type="entry name" value="ZINC_FINGER_C2H2_2"/>
    <property type="match status" value="5"/>
</dbReference>
<keyword evidence="3" id="KW-0677">Repeat</keyword>
<dbReference type="Gene3D" id="3.30.160.60">
    <property type="entry name" value="Classic Zinc Finger"/>
    <property type="match status" value="6"/>
</dbReference>
<dbReference type="FunFam" id="3.30.160.60:FF:000446">
    <property type="entry name" value="Zinc finger protein"/>
    <property type="match status" value="1"/>
</dbReference>
<dbReference type="SUPFAM" id="SSF57667">
    <property type="entry name" value="beta-beta-alpha zinc fingers"/>
    <property type="match status" value="3"/>
</dbReference>
<dbReference type="SMART" id="SM00355">
    <property type="entry name" value="ZnF_C2H2"/>
    <property type="match status" value="5"/>
</dbReference>
<keyword evidence="6" id="KW-0539">Nucleus</keyword>
<keyword evidence="4 7" id="KW-0863">Zinc-finger</keyword>
<dbReference type="EMBL" id="BMAU01021320">
    <property type="protein sequence ID" value="GFY13145.1"/>
    <property type="molecule type" value="Genomic_DNA"/>
</dbReference>
<name>A0A8X6VND6_TRICX</name>
<evidence type="ECO:0000256" key="1">
    <source>
        <dbReference type="ARBA" id="ARBA00004123"/>
    </source>
</evidence>
<dbReference type="Pfam" id="PF00096">
    <property type="entry name" value="zf-C2H2"/>
    <property type="match status" value="5"/>
</dbReference>
<dbReference type="PROSITE" id="PS00028">
    <property type="entry name" value="ZINC_FINGER_C2H2_1"/>
    <property type="match status" value="5"/>
</dbReference>